<dbReference type="EMBL" id="CP064795">
    <property type="protein sequence ID" value="QPG06952.1"/>
    <property type="molecule type" value="Genomic_DNA"/>
</dbReference>
<gene>
    <name evidence="1" type="ORF">IT774_07565</name>
</gene>
<dbReference type="AlphaFoldDB" id="A0A7S9HEJ5"/>
<accession>A0A7S9HEJ5</accession>
<keyword evidence="2" id="KW-1185">Reference proteome</keyword>
<protein>
    <submittedName>
        <fullName evidence="1">Uncharacterized protein</fullName>
    </submittedName>
</protein>
<evidence type="ECO:0000313" key="2">
    <source>
        <dbReference type="Proteomes" id="UP000595095"/>
    </source>
</evidence>
<proteinExistence type="predicted"/>
<dbReference type="KEGG" id="smaa:IT774_07565"/>
<evidence type="ECO:0000313" key="1">
    <source>
        <dbReference type="EMBL" id="QPG06952.1"/>
    </source>
</evidence>
<organism evidence="1 2">
    <name type="scientific">Salinimonas marina</name>
    <dbReference type="NCBI Taxonomy" id="2785918"/>
    <lineage>
        <taxon>Bacteria</taxon>
        <taxon>Pseudomonadati</taxon>
        <taxon>Pseudomonadota</taxon>
        <taxon>Gammaproteobacteria</taxon>
        <taxon>Alteromonadales</taxon>
        <taxon>Alteromonadaceae</taxon>
        <taxon>Alteromonas/Salinimonas group</taxon>
        <taxon>Salinimonas</taxon>
    </lineage>
</organism>
<dbReference type="Proteomes" id="UP000595095">
    <property type="component" value="Chromosome"/>
</dbReference>
<name>A0A7S9HEJ5_9ALTE</name>
<sequence length="53" mass="5946">MTFVVYIPEGRYWVAGRGFSTYDPTTATQYTSPQQAQSVASRWNGAEVIKLTN</sequence>
<reference evidence="1 2" key="1">
    <citation type="submission" date="2020-11" db="EMBL/GenBank/DDBJ databases">
        <title>Complete genome sequence for Salinimonas sp. strain G2-b.</title>
        <authorList>
            <person name="Park S.-J."/>
        </authorList>
    </citation>
    <scope>NUCLEOTIDE SEQUENCE [LARGE SCALE GENOMIC DNA]</scope>
    <source>
        <strain evidence="1 2">G2-b</strain>
    </source>
</reference>
<dbReference type="RefSeq" id="WP_195812024.1">
    <property type="nucleotide sequence ID" value="NZ_CP064795.1"/>
</dbReference>